<comment type="similarity">
    <text evidence="2 12">Belongs to the WhiB family.</text>
</comment>
<keyword evidence="8 12" id="KW-0805">Transcription regulation</keyword>
<dbReference type="PANTHER" id="PTHR38839">
    <property type="entry name" value="TRANSCRIPTIONAL REGULATOR WHID-RELATED"/>
    <property type="match status" value="1"/>
</dbReference>
<evidence type="ECO:0000256" key="6">
    <source>
        <dbReference type="ARBA" id="ARBA00023004"/>
    </source>
</evidence>
<dbReference type="HAMAP" id="MF_01479">
    <property type="entry name" value="WhiB"/>
    <property type="match status" value="1"/>
</dbReference>
<evidence type="ECO:0000256" key="1">
    <source>
        <dbReference type="ARBA" id="ARBA00004496"/>
    </source>
</evidence>
<evidence type="ECO:0000256" key="2">
    <source>
        <dbReference type="ARBA" id="ARBA00006597"/>
    </source>
</evidence>
<evidence type="ECO:0000256" key="9">
    <source>
        <dbReference type="ARBA" id="ARBA00023125"/>
    </source>
</evidence>
<protein>
    <recommendedName>
        <fullName evidence="12">Transcriptional regulator WhiB</fullName>
    </recommendedName>
</protein>
<comment type="caution">
    <text evidence="14">The sequence shown here is derived from an EMBL/GenBank/DDBJ whole genome shotgun (WGS) entry which is preliminary data.</text>
</comment>
<dbReference type="Proteomes" id="UP001422759">
    <property type="component" value="Unassembled WGS sequence"/>
</dbReference>
<keyword evidence="3 12" id="KW-0004">4Fe-4S</keyword>
<proteinExistence type="inferred from homology"/>
<dbReference type="RefSeq" id="WP_344467314.1">
    <property type="nucleotide sequence ID" value="NZ_BAAANT010000025.1"/>
</dbReference>
<comment type="PTM">
    <text evidence="12">Upon Fe-S cluster removal intramolecular disulfide bonds are formed.</text>
</comment>
<comment type="PTM">
    <text evidence="12">The Fe-S cluster can be nitrosylated by nitric oxide (NO).</text>
</comment>
<evidence type="ECO:0000256" key="11">
    <source>
        <dbReference type="ARBA" id="ARBA00023163"/>
    </source>
</evidence>
<keyword evidence="11 12" id="KW-0804">Transcription</keyword>
<evidence type="ECO:0000259" key="13">
    <source>
        <dbReference type="PROSITE" id="PS51674"/>
    </source>
</evidence>
<feature type="binding site" evidence="12">
    <location>
        <position position="23"/>
    </location>
    <ligand>
        <name>[4Fe-4S] cluster</name>
        <dbReference type="ChEBI" id="CHEBI:49883"/>
    </ligand>
</feature>
<evidence type="ECO:0000256" key="12">
    <source>
        <dbReference type="HAMAP-Rule" id="MF_01479"/>
    </source>
</evidence>
<evidence type="ECO:0000256" key="5">
    <source>
        <dbReference type="ARBA" id="ARBA00022723"/>
    </source>
</evidence>
<dbReference type="PROSITE" id="PS51674">
    <property type="entry name" value="4FE4S_WBL"/>
    <property type="match status" value="1"/>
</dbReference>
<sequence length="101" mass="11721">MSDISRLPGAFEQYWAWQLKGACRGVDSSLFFHPPGERGPVHDEREDVAKEICFHCPVRRECAQYALAARERYGVWGGLTEDERQDLVRRSRTAARERARR</sequence>
<comment type="subcellular location">
    <subcellularLocation>
        <location evidence="1 12">Cytoplasm</location>
    </subcellularLocation>
</comment>
<feature type="binding site" evidence="12">
    <location>
        <position position="53"/>
    </location>
    <ligand>
        <name>[4Fe-4S] cluster</name>
        <dbReference type="ChEBI" id="CHEBI:49883"/>
    </ligand>
</feature>
<reference evidence="15" key="1">
    <citation type="journal article" date="2019" name="Int. J. Syst. Evol. Microbiol.">
        <title>The Global Catalogue of Microorganisms (GCM) 10K type strain sequencing project: providing services to taxonomists for standard genome sequencing and annotation.</title>
        <authorList>
            <consortium name="The Broad Institute Genomics Platform"/>
            <consortium name="The Broad Institute Genome Sequencing Center for Infectious Disease"/>
            <person name="Wu L."/>
            <person name="Ma J."/>
        </authorList>
    </citation>
    <scope>NUCLEOTIDE SEQUENCE [LARGE SCALE GENOMIC DNA]</scope>
    <source>
        <strain evidence="15">JCM 14560</strain>
    </source>
</reference>
<keyword evidence="4 12" id="KW-0963">Cytoplasm</keyword>
<feature type="binding site" evidence="12">
    <location>
        <position position="62"/>
    </location>
    <ligand>
        <name>[4Fe-4S] cluster</name>
        <dbReference type="ChEBI" id="CHEBI:49883"/>
    </ligand>
</feature>
<evidence type="ECO:0000313" key="15">
    <source>
        <dbReference type="Proteomes" id="UP001422759"/>
    </source>
</evidence>
<keyword evidence="6 12" id="KW-0408">Iron</keyword>
<accession>A0ABP5LKW1</accession>
<feature type="binding site" evidence="12">
    <location>
        <position position="56"/>
    </location>
    <ligand>
        <name>[4Fe-4S] cluster</name>
        <dbReference type="ChEBI" id="CHEBI:49883"/>
    </ligand>
</feature>
<feature type="domain" description="4Fe-4S Wbl-type" evidence="13">
    <location>
        <begin position="22"/>
        <end position="86"/>
    </location>
</feature>
<dbReference type="Pfam" id="PF02467">
    <property type="entry name" value="Whib"/>
    <property type="match status" value="1"/>
</dbReference>
<evidence type="ECO:0000313" key="14">
    <source>
        <dbReference type="EMBL" id="GAA2149112.1"/>
    </source>
</evidence>
<dbReference type="InterPro" id="IPR034768">
    <property type="entry name" value="4FE4S_WBL"/>
</dbReference>
<keyword evidence="5 12" id="KW-0479">Metal-binding</keyword>
<comment type="cofactor">
    <cofactor evidence="12">
        <name>[4Fe-4S] cluster</name>
        <dbReference type="ChEBI" id="CHEBI:49883"/>
    </cofactor>
    <text evidence="12">Binds 1 [4Fe-4S] cluster per subunit. Following nitrosylation of the [4Fe-4S] cluster binds 1 [4Fe-8(NO)] cluster per subunit.</text>
</comment>
<evidence type="ECO:0000256" key="10">
    <source>
        <dbReference type="ARBA" id="ARBA00023157"/>
    </source>
</evidence>
<dbReference type="EMBL" id="BAAANT010000025">
    <property type="protein sequence ID" value="GAA2149112.1"/>
    <property type="molecule type" value="Genomic_DNA"/>
</dbReference>
<keyword evidence="15" id="KW-1185">Reference proteome</keyword>
<dbReference type="PANTHER" id="PTHR38839:SF5">
    <property type="entry name" value="TRANSCRIPTIONAL REGULATOR WHID"/>
    <property type="match status" value="1"/>
</dbReference>
<evidence type="ECO:0000256" key="7">
    <source>
        <dbReference type="ARBA" id="ARBA00023014"/>
    </source>
</evidence>
<keyword evidence="10 12" id="KW-1015">Disulfide bond</keyword>
<evidence type="ECO:0000256" key="3">
    <source>
        <dbReference type="ARBA" id="ARBA00022485"/>
    </source>
</evidence>
<name>A0ABP5LKW1_9ACTN</name>
<evidence type="ECO:0000256" key="8">
    <source>
        <dbReference type="ARBA" id="ARBA00023015"/>
    </source>
</evidence>
<evidence type="ECO:0000256" key="4">
    <source>
        <dbReference type="ARBA" id="ARBA00022490"/>
    </source>
</evidence>
<dbReference type="InterPro" id="IPR003482">
    <property type="entry name" value="Whib"/>
</dbReference>
<keyword evidence="9 12" id="KW-0238">DNA-binding</keyword>
<comment type="function">
    <text evidence="12">Acts as a transcriptional regulator. Probably redox-responsive. The apo- but not holo-form probably binds DNA.</text>
</comment>
<keyword evidence="7 12" id="KW-0411">Iron-sulfur</keyword>
<organism evidence="14 15">
    <name type="scientific">Kitasatospora kazusensis</name>
    <dbReference type="NCBI Taxonomy" id="407974"/>
    <lineage>
        <taxon>Bacteria</taxon>
        <taxon>Bacillati</taxon>
        <taxon>Actinomycetota</taxon>
        <taxon>Actinomycetes</taxon>
        <taxon>Kitasatosporales</taxon>
        <taxon>Streptomycetaceae</taxon>
        <taxon>Kitasatospora</taxon>
    </lineage>
</organism>
<gene>
    <name evidence="12" type="primary">whiB</name>
    <name evidence="14" type="ORF">GCM10009760_41940</name>
</gene>